<dbReference type="InterPro" id="IPR031052">
    <property type="entry name" value="FHY3/FAR1"/>
</dbReference>
<comment type="function">
    <text evidence="1">Putative transcription activator involved in regulating light control of development.</text>
</comment>
<organism evidence="2 3">
    <name type="scientific">Tetracentron sinense</name>
    <name type="common">Spur-leaf</name>
    <dbReference type="NCBI Taxonomy" id="13715"/>
    <lineage>
        <taxon>Eukaryota</taxon>
        <taxon>Viridiplantae</taxon>
        <taxon>Streptophyta</taxon>
        <taxon>Embryophyta</taxon>
        <taxon>Tracheophyta</taxon>
        <taxon>Spermatophyta</taxon>
        <taxon>Magnoliopsida</taxon>
        <taxon>Trochodendrales</taxon>
        <taxon>Trochodendraceae</taxon>
        <taxon>Tetracentron</taxon>
    </lineage>
</organism>
<evidence type="ECO:0000256" key="1">
    <source>
        <dbReference type="RuleBase" id="RU367018"/>
    </source>
</evidence>
<sequence length="219" mass="25176">MRGILCSHAIKVLRDVMNIMELPNQYILKRWTRKPMIECEQDMHGRDIQVDARLQQTTWYRSLCSIFTRISFRASETEDTYNMADEKTKELLKVIEDMLNLKFHGMVQDNDNHNSPSITCEGNVEAHCLEDLNDMQAKGLKKKAPPAHRGRRRIKSQLEIGLAKKKKKSANTHSLEEATSTSLSLLIQEENIVELEGIEVCYRIREKNDALGLILALPV</sequence>
<dbReference type="PANTHER" id="PTHR31669:SF281">
    <property type="entry name" value="PROTEIN FAR1-RELATED SEQUENCE"/>
    <property type="match status" value="1"/>
</dbReference>
<comment type="caution">
    <text evidence="2">The sequence shown here is derived from an EMBL/GenBank/DDBJ whole genome shotgun (WGS) entry which is preliminary data.</text>
</comment>
<keyword evidence="1" id="KW-0539">Nucleus</keyword>
<reference evidence="2 3" key="1">
    <citation type="submission" date="2020-04" db="EMBL/GenBank/DDBJ databases">
        <title>Plant Genome Project.</title>
        <authorList>
            <person name="Zhang R.-G."/>
        </authorList>
    </citation>
    <scope>NUCLEOTIDE SEQUENCE [LARGE SCALE GENOMIC DNA]</scope>
    <source>
        <strain evidence="2">YNK0</strain>
        <tissue evidence="2">Leaf</tissue>
    </source>
</reference>
<comment type="similarity">
    <text evidence="1">Belongs to the FHY3/FAR1 family.</text>
</comment>
<dbReference type="GO" id="GO:0008270">
    <property type="term" value="F:zinc ion binding"/>
    <property type="evidence" value="ECO:0007669"/>
    <property type="project" value="UniProtKB-UniRule"/>
</dbReference>
<dbReference type="OrthoDB" id="1723235at2759"/>
<keyword evidence="1" id="KW-0863">Zinc-finger</keyword>
<keyword evidence="1" id="KW-0862">Zinc</keyword>
<evidence type="ECO:0000313" key="3">
    <source>
        <dbReference type="Proteomes" id="UP000655225"/>
    </source>
</evidence>
<dbReference type="EMBL" id="JABCRI010000007">
    <property type="protein sequence ID" value="KAF8403312.1"/>
    <property type="molecule type" value="Genomic_DNA"/>
</dbReference>
<dbReference type="OMA" id="CYRIREK"/>
<gene>
    <name evidence="2" type="ORF">HHK36_011414</name>
</gene>
<protein>
    <recommendedName>
        <fullName evidence="1">Protein FAR1-RELATED SEQUENCE</fullName>
    </recommendedName>
</protein>
<dbReference type="Proteomes" id="UP000655225">
    <property type="component" value="Unassembled WGS sequence"/>
</dbReference>
<proteinExistence type="inferred from homology"/>
<comment type="subcellular location">
    <subcellularLocation>
        <location evidence="1">Nucleus</location>
    </subcellularLocation>
</comment>
<keyword evidence="3" id="KW-1185">Reference proteome</keyword>
<keyword evidence="1" id="KW-0479">Metal-binding</keyword>
<dbReference type="GO" id="GO:0006355">
    <property type="term" value="P:regulation of DNA-templated transcription"/>
    <property type="evidence" value="ECO:0007669"/>
    <property type="project" value="UniProtKB-UniRule"/>
</dbReference>
<accession>A0A834ZIK3</accession>
<evidence type="ECO:0000313" key="2">
    <source>
        <dbReference type="EMBL" id="KAF8403312.1"/>
    </source>
</evidence>
<dbReference type="GO" id="GO:0005634">
    <property type="term" value="C:nucleus"/>
    <property type="evidence" value="ECO:0007669"/>
    <property type="project" value="UniProtKB-SubCell"/>
</dbReference>
<name>A0A834ZIK3_TETSI</name>
<dbReference type="PANTHER" id="PTHR31669">
    <property type="entry name" value="PROTEIN FAR1-RELATED SEQUENCE 10-RELATED"/>
    <property type="match status" value="1"/>
</dbReference>
<dbReference type="AlphaFoldDB" id="A0A834ZIK3"/>